<organism evidence="1 2">
    <name type="scientific">Caenimonas terrae</name>
    <dbReference type="NCBI Taxonomy" id="696074"/>
    <lineage>
        <taxon>Bacteria</taxon>
        <taxon>Pseudomonadati</taxon>
        <taxon>Pseudomonadota</taxon>
        <taxon>Betaproteobacteria</taxon>
        <taxon>Burkholderiales</taxon>
        <taxon>Comamonadaceae</taxon>
        <taxon>Caenimonas</taxon>
    </lineage>
</organism>
<reference evidence="2" key="1">
    <citation type="journal article" date="2019" name="Int. J. Syst. Evol. Microbiol.">
        <title>The Global Catalogue of Microorganisms (GCM) 10K type strain sequencing project: providing services to taxonomists for standard genome sequencing and annotation.</title>
        <authorList>
            <consortium name="The Broad Institute Genomics Platform"/>
            <consortium name="The Broad Institute Genome Sequencing Center for Infectious Disease"/>
            <person name="Wu L."/>
            <person name="Ma J."/>
        </authorList>
    </citation>
    <scope>NUCLEOTIDE SEQUENCE [LARGE SCALE GENOMIC DNA]</scope>
    <source>
        <strain evidence="2">CCUG 57401</strain>
    </source>
</reference>
<proteinExistence type="predicted"/>
<name>A0ABW0NB57_9BURK</name>
<gene>
    <name evidence="1" type="ORF">ACFPOE_10240</name>
</gene>
<accession>A0ABW0NB57</accession>
<keyword evidence="2" id="KW-1185">Reference proteome</keyword>
<evidence type="ECO:0000313" key="1">
    <source>
        <dbReference type="EMBL" id="MFC5497911.1"/>
    </source>
</evidence>
<dbReference type="EMBL" id="JBHSMF010000006">
    <property type="protein sequence ID" value="MFC5497911.1"/>
    <property type="molecule type" value="Genomic_DNA"/>
</dbReference>
<protein>
    <submittedName>
        <fullName evidence="1">Uncharacterized protein</fullName>
    </submittedName>
</protein>
<dbReference type="RefSeq" id="WP_376849983.1">
    <property type="nucleotide sequence ID" value="NZ_JBHSMF010000006.1"/>
</dbReference>
<comment type="caution">
    <text evidence="1">The sequence shown here is derived from an EMBL/GenBank/DDBJ whole genome shotgun (WGS) entry which is preliminary data.</text>
</comment>
<dbReference type="Proteomes" id="UP001596037">
    <property type="component" value="Unassembled WGS sequence"/>
</dbReference>
<evidence type="ECO:0000313" key="2">
    <source>
        <dbReference type="Proteomes" id="UP001596037"/>
    </source>
</evidence>
<sequence length="42" mass="4440">MAAARADVEAAVRSAFPGADGAAIRQKAMARVLIEKWGRKAQ</sequence>